<feature type="compositionally biased region" description="Gly residues" evidence="1">
    <location>
        <begin position="167"/>
        <end position="176"/>
    </location>
</feature>
<feature type="compositionally biased region" description="Gly residues" evidence="1">
    <location>
        <begin position="95"/>
        <end position="104"/>
    </location>
</feature>
<dbReference type="AlphaFoldDB" id="A0AAD7SHL0"/>
<evidence type="ECO:0000313" key="2">
    <source>
        <dbReference type="EMBL" id="KAJ8402721.1"/>
    </source>
</evidence>
<evidence type="ECO:0000313" key="3">
    <source>
        <dbReference type="Proteomes" id="UP001221898"/>
    </source>
</evidence>
<feature type="region of interest" description="Disordered" evidence="1">
    <location>
        <begin position="157"/>
        <end position="177"/>
    </location>
</feature>
<evidence type="ECO:0000256" key="1">
    <source>
        <dbReference type="SAM" id="MobiDB-lite"/>
    </source>
</evidence>
<keyword evidence="3" id="KW-1185">Reference proteome</keyword>
<organism evidence="2 3">
    <name type="scientific">Aldrovandia affinis</name>
    <dbReference type="NCBI Taxonomy" id="143900"/>
    <lineage>
        <taxon>Eukaryota</taxon>
        <taxon>Metazoa</taxon>
        <taxon>Chordata</taxon>
        <taxon>Craniata</taxon>
        <taxon>Vertebrata</taxon>
        <taxon>Euteleostomi</taxon>
        <taxon>Actinopterygii</taxon>
        <taxon>Neopterygii</taxon>
        <taxon>Teleostei</taxon>
        <taxon>Notacanthiformes</taxon>
        <taxon>Halosauridae</taxon>
        <taxon>Aldrovandia</taxon>
    </lineage>
</organism>
<reference evidence="2" key="1">
    <citation type="journal article" date="2023" name="Science">
        <title>Genome structures resolve the early diversification of teleost fishes.</title>
        <authorList>
            <person name="Parey E."/>
            <person name="Louis A."/>
            <person name="Montfort J."/>
            <person name="Bouchez O."/>
            <person name="Roques C."/>
            <person name="Iampietro C."/>
            <person name="Lluch J."/>
            <person name="Castinel A."/>
            <person name="Donnadieu C."/>
            <person name="Desvignes T."/>
            <person name="Floi Bucao C."/>
            <person name="Jouanno E."/>
            <person name="Wen M."/>
            <person name="Mejri S."/>
            <person name="Dirks R."/>
            <person name="Jansen H."/>
            <person name="Henkel C."/>
            <person name="Chen W.J."/>
            <person name="Zahm M."/>
            <person name="Cabau C."/>
            <person name="Klopp C."/>
            <person name="Thompson A.W."/>
            <person name="Robinson-Rechavi M."/>
            <person name="Braasch I."/>
            <person name="Lecointre G."/>
            <person name="Bobe J."/>
            <person name="Postlethwait J.H."/>
            <person name="Berthelot C."/>
            <person name="Roest Crollius H."/>
            <person name="Guiguen Y."/>
        </authorList>
    </citation>
    <scope>NUCLEOTIDE SEQUENCE</scope>
    <source>
        <strain evidence="2">NC1722</strain>
    </source>
</reference>
<proteinExistence type="predicted"/>
<dbReference type="EMBL" id="JAINUG010000062">
    <property type="protein sequence ID" value="KAJ8402721.1"/>
    <property type="molecule type" value="Genomic_DNA"/>
</dbReference>
<comment type="caution">
    <text evidence="2">The sequence shown here is derived from an EMBL/GenBank/DDBJ whole genome shotgun (WGS) entry which is preliminary data.</text>
</comment>
<feature type="region of interest" description="Disordered" evidence="1">
    <location>
        <begin position="77"/>
        <end position="106"/>
    </location>
</feature>
<protein>
    <submittedName>
        <fullName evidence="2">Uncharacterized protein</fullName>
    </submittedName>
</protein>
<accession>A0AAD7SHL0</accession>
<gene>
    <name evidence="2" type="ORF">AAFF_G00363930</name>
</gene>
<dbReference type="Proteomes" id="UP001221898">
    <property type="component" value="Unassembled WGS sequence"/>
</dbReference>
<name>A0AAD7SHL0_9TELE</name>
<sequence>MSSRPARPTSCAESPALAPPQQDPALFGLARASHLHKHLPLFLFVLCGTIWHQKHSADRLWQRVFLPPASFRALSPPSLLTGTGNHPLHREDGTGLRGVTGGPGRQLSRVREELLSNEPQLHHHKPQLHLASHIFTNVSPEVCAAVEDLFFPPGTGNHPLHREDGTGLRGVTGGPGRQLSRVREELLSNEPELCTHFGGCIRPMDRTVPCPSQRVTLPIHRSQQDAVDRTVDSTDFFRIDRKTDLIASKWSNRPDRQQWVQLIHSGAHGFQTGCPKKASPL</sequence>